<feature type="compositionally biased region" description="Basic and acidic residues" evidence="1">
    <location>
        <begin position="1122"/>
        <end position="1132"/>
    </location>
</feature>
<feature type="region of interest" description="Disordered" evidence="1">
    <location>
        <begin position="671"/>
        <end position="711"/>
    </location>
</feature>
<protein>
    <recommendedName>
        <fullName evidence="2">SAC3/GANP/THP3 conserved domain-containing protein</fullName>
    </recommendedName>
</protein>
<feature type="compositionally biased region" description="Polar residues" evidence="1">
    <location>
        <begin position="983"/>
        <end position="993"/>
    </location>
</feature>
<feature type="compositionally biased region" description="Polar residues" evidence="1">
    <location>
        <begin position="688"/>
        <end position="699"/>
    </location>
</feature>
<comment type="caution">
    <text evidence="3">The sequence shown here is derived from an EMBL/GenBank/DDBJ whole genome shotgun (WGS) entry which is preliminary data.</text>
</comment>
<feature type="compositionally biased region" description="Polar residues" evidence="1">
    <location>
        <begin position="66"/>
        <end position="81"/>
    </location>
</feature>
<sequence>MATPRGDKGGGAGDRGRGPRGGNNSNANRARGRYNAHNEERPAQGLYTPGQGRGRSSNAKNDDSSPHSSHATPSGASTTPSFAPHEYQKRLQHIKAERPKIREKFVRDGLMNPEGQMRLVDSVKLYGLCQDMCPEYERVRRIVELDVKAPECTPDTQHLPSRSQRIADESRMVKAYARSAAGMDVELVSEIRSPATCLRTLKYLYGRLDEDDFQFLHSWLWDRTRAVRKDLRTQRIENRADIAILLTSLEYSARFYMLSAHHMARSTKDDYSHQQDVEQLNQTLISLKERYADNRRANIISECEAEFWAYRLILAPIYASTQLENELHRLPSDLRNNPRVQTALEIFRLLKTIIIHNNYKSFVQCQSNWKRLWELVKSPRVSYLMACAAAISFNRVRHVALDVVWRCYRVGLFRHQVPVEFWTTDKLREVLGMDTESEAVEFCEAHGFVFEVNEAGQTFMDIKQKNFSRKADVLPKADVKPQFFSATIVEAKRCGRPLSAVIAGLTVQEAKKGAMSTAQAQQMEDQSSLFVPETTSVFKQQPIDTKPSAGNFGYNPTASPFQPNGVSTTTPNPFAKAIQPGLFDLAKNSIQFAQPADSNANPFLQKNANPFPSASPAPSVNPFLKNSAAQPESTTPQTAANPFLKFNNAAQSESTASTTLANPFLKSNAVQPQSAPAATPANPFISGSFASSQPKPQTQAEISVSEPAVSAAPATSKPASAFSFTGPSFNSTPAHGLRQDGFSFTSAGPPPQTETSSQDEEAKEAEQAKQEAAEKQRREDEARQRVREAQQAKQAKEAEQRRQQEAAEAAAAQQRQAQAERERKVREQQEELARQAKQRQLQEEEARAARIREKDAALHALTADVMFNPQEGLIMQFVENDIMNMAKAAMMTVEMERRVAMVDRKYEKYLEELKRAGLAKMMAAAEKKRRQQKARERRKRLKEQRAKMEIGENEEPANALAPVQPATLNGKSSTAVPPEGRSVSKQSVAPQNSRRAKRTQERHQAQASKTNGVGPTKSAPTPANNTAPEATFDKSTSNASTSISAYSQAYQQAVANAPVDRTETDWFRLRARGIDPSKHRKRSFDFGSSDEEKPKLIEPKRPKLSPESPAPVFQEQPPPKTMLEEQRARVEAIKGSFRRSASSASPTHSFNGALSFTGRSSFNDSTSSLIARARQTLGHSKAEMPPPSFTPSRSVYRRESFDGNASQLIARARNLASPSASLSNIQHDWSRSVPNLGFTASQTQRSTYGTSTYGSTLRTSTSTKNRPAYWERTSRFVPRHLYGQGAEAVRAYRIEQGLSKSPASTRPASTEPLDVSSPIPTQLSYNQHANMQPMSYNRDQYTTNSASPSGFQAINIDVDAQDGNAIMTDDGEEVQSCNHLGATESYPAEQFSSSSQSYHQQQPQQKHKEEYYDRDAAQDADSEMLEEEEEEEDDDEELLDYDESEIDEDEIDDEGDDQEDFDSSEEDEEDGEDDVAAGDPGGNEKPGATEDDAIELSD</sequence>
<dbReference type="InterPro" id="IPR005062">
    <property type="entry name" value="SAC3/GANP/THP3_conserved"/>
</dbReference>
<feature type="compositionally biased region" description="Basic and acidic residues" evidence="1">
    <location>
        <begin position="764"/>
        <end position="805"/>
    </location>
</feature>
<evidence type="ECO:0000313" key="4">
    <source>
        <dbReference type="Proteomes" id="UP001199106"/>
    </source>
</evidence>
<dbReference type="GO" id="GO:0005737">
    <property type="term" value="C:cytoplasm"/>
    <property type="evidence" value="ECO:0007669"/>
    <property type="project" value="TreeGrafter"/>
</dbReference>
<feature type="compositionally biased region" description="Acidic residues" evidence="1">
    <location>
        <begin position="1418"/>
        <end position="1476"/>
    </location>
</feature>
<proteinExistence type="predicted"/>
<evidence type="ECO:0000313" key="3">
    <source>
        <dbReference type="EMBL" id="KAG9196050.1"/>
    </source>
</evidence>
<dbReference type="PANTHER" id="PTHR12436">
    <property type="entry name" value="80 KDA MCM3-ASSOCIATED PROTEIN"/>
    <property type="match status" value="1"/>
</dbReference>
<feature type="compositionally biased region" description="Basic and acidic residues" evidence="1">
    <location>
        <begin position="818"/>
        <end position="847"/>
    </location>
</feature>
<feature type="compositionally biased region" description="Low complexity" evidence="1">
    <location>
        <begin position="1245"/>
        <end position="1263"/>
    </location>
</feature>
<feature type="compositionally biased region" description="Basic and acidic residues" evidence="1">
    <location>
        <begin position="1090"/>
        <end position="1101"/>
    </location>
</feature>
<keyword evidence="4" id="KW-1185">Reference proteome</keyword>
<dbReference type="PANTHER" id="PTHR12436:SF3">
    <property type="entry name" value="GERMINAL-CENTER ASSOCIATED NUCLEAR PROTEIN"/>
    <property type="match status" value="1"/>
</dbReference>
<feature type="region of interest" description="Disordered" evidence="1">
    <location>
        <begin position="730"/>
        <end position="847"/>
    </location>
</feature>
<dbReference type="GO" id="GO:0070390">
    <property type="term" value="C:transcription export complex 2"/>
    <property type="evidence" value="ECO:0007669"/>
    <property type="project" value="TreeGrafter"/>
</dbReference>
<evidence type="ECO:0000256" key="1">
    <source>
        <dbReference type="SAM" id="MobiDB-lite"/>
    </source>
</evidence>
<feature type="compositionally biased region" description="Polar residues" evidence="1">
    <location>
        <begin position="966"/>
        <end position="975"/>
    </location>
</feature>
<reference evidence="3" key="1">
    <citation type="submission" date="2021-07" db="EMBL/GenBank/DDBJ databases">
        <title>Genome Resource of American Ginseng Black Spot Pathogen Alternaria panax.</title>
        <authorList>
            <person name="Qiu C."/>
            <person name="Wang W."/>
            <person name="Liu Z."/>
        </authorList>
    </citation>
    <scope>NUCLEOTIDE SEQUENCE</scope>
    <source>
        <strain evidence="3">BNCC115425</strain>
    </source>
</reference>
<organism evidence="3 4">
    <name type="scientific">Alternaria panax</name>
    <dbReference type="NCBI Taxonomy" id="48097"/>
    <lineage>
        <taxon>Eukaryota</taxon>
        <taxon>Fungi</taxon>
        <taxon>Dikarya</taxon>
        <taxon>Ascomycota</taxon>
        <taxon>Pezizomycotina</taxon>
        <taxon>Dothideomycetes</taxon>
        <taxon>Pleosporomycetidae</taxon>
        <taxon>Pleosporales</taxon>
        <taxon>Pleosporineae</taxon>
        <taxon>Pleosporaceae</taxon>
        <taxon>Alternaria</taxon>
        <taxon>Alternaria sect. Panax</taxon>
    </lineage>
</organism>
<feature type="region of interest" description="Disordered" evidence="1">
    <location>
        <begin position="597"/>
        <end position="640"/>
    </location>
</feature>
<name>A0AAD4IK04_9PLEO</name>
<feature type="region of interest" description="Disordered" evidence="1">
    <location>
        <begin position="922"/>
        <end position="1042"/>
    </location>
</feature>
<dbReference type="Proteomes" id="UP001199106">
    <property type="component" value="Unassembled WGS sequence"/>
</dbReference>
<feature type="compositionally biased region" description="Polar residues" evidence="1">
    <location>
        <begin position="627"/>
        <end position="640"/>
    </location>
</feature>
<accession>A0AAD4IK04</accession>
<feature type="region of interest" description="Disordered" evidence="1">
    <location>
        <begin position="1245"/>
        <end position="1266"/>
    </location>
</feature>
<dbReference type="Pfam" id="PF03399">
    <property type="entry name" value="SAC3_GANP"/>
    <property type="match status" value="1"/>
</dbReference>
<feature type="region of interest" description="Disordered" evidence="1">
    <location>
        <begin position="1298"/>
        <end position="1321"/>
    </location>
</feature>
<feature type="region of interest" description="Disordered" evidence="1">
    <location>
        <begin position="1387"/>
        <end position="1498"/>
    </location>
</feature>
<feature type="compositionally biased region" description="Low complexity" evidence="1">
    <location>
        <begin position="700"/>
        <end position="711"/>
    </location>
</feature>
<dbReference type="Gene3D" id="1.25.40.990">
    <property type="match status" value="1"/>
</dbReference>
<feature type="compositionally biased region" description="Low complexity" evidence="1">
    <location>
        <begin position="607"/>
        <end position="623"/>
    </location>
</feature>
<feature type="compositionally biased region" description="Low complexity" evidence="1">
    <location>
        <begin position="806"/>
        <end position="817"/>
    </location>
</feature>
<feature type="compositionally biased region" description="Low complexity" evidence="1">
    <location>
        <begin position="22"/>
        <end position="35"/>
    </location>
</feature>
<feature type="compositionally biased region" description="Polar residues" evidence="1">
    <location>
        <begin position="1298"/>
        <end position="1308"/>
    </location>
</feature>
<feature type="compositionally biased region" description="Low complexity" evidence="1">
    <location>
        <begin position="1387"/>
        <end position="1404"/>
    </location>
</feature>
<dbReference type="GO" id="GO:0006406">
    <property type="term" value="P:mRNA export from nucleus"/>
    <property type="evidence" value="ECO:0007669"/>
    <property type="project" value="TreeGrafter"/>
</dbReference>
<dbReference type="EMBL" id="JAANER010000001">
    <property type="protein sequence ID" value="KAG9196050.1"/>
    <property type="molecule type" value="Genomic_DNA"/>
</dbReference>
<feature type="compositionally biased region" description="Polar residues" evidence="1">
    <location>
        <begin position="597"/>
        <end position="606"/>
    </location>
</feature>
<evidence type="ECO:0000259" key="2">
    <source>
        <dbReference type="Pfam" id="PF03399"/>
    </source>
</evidence>
<gene>
    <name evidence="3" type="ORF">G6011_01171</name>
</gene>
<feature type="compositionally biased region" description="Basic and acidic residues" evidence="1">
    <location>
        <begin position="1406"/>
        <end position="1417"/>
    </location>
</feature>
<feature type="region of interest" description="Disordered" evidence="1">
    <location>
        <begin position="1069"/>
        <end position="1157"/>
    </location>
</feature>
<feature type="compositionally biased region" description="Polar residues" evidence="1">
    <location>
        <begin position="1139"/>
        <end position="1157"/>
    </location>
</feature>
<feature type="compositionally biased region" description="Basic residues" evidence="1">
    <location>
        <begin position="927"/>
        <end position="942"/>
    </location>
</feature>
<feature type="compositionally biased region" description="Acidic residues" evidence="1">
    <location>
        <begin position="1489"/>
        <end position="1498"/>
    </location>
</feature>
<feature type="domain" description="SAC3/GANP/THP3 conserved" evidence="2">
    <location>
        <begin position="132"/>
        <end position="450"/>
    </location>
</feature>
<dbReference type="InterPro" id="IPR045107">
    <property type="entry name" value="SAC3/GANP/THP3"/>
</dbReference>
<feature type="compositionally biased region" description="Low complexity" evidence="1">
    <location>
        <begin position="1015"/>
        <end position="1030"/>
    </location>
</feature>
<feature type="region of interest" description="Disordered" evidence="1">
    <location>
        <begin position="1"/>
        <end position="82"/>
    </location>
</feature>